<dbReference type="CDD" id="cd14254">
    <property type="entry name" value="Dockerin_II"/>
    <property type="match status" value="1"/>
</dbReference>
<accession>E8R585</accession>
<dbReference type="EMBL" id="CP002353">
    <property type="protein sequence ID" value="ADV63838.1"/>
    <property type="molecule type" value="Genomic_DNA"/>
</dbReference>
<reference key="1">
    <citation type="submission" date="2010-11" db="EMBL/GenBank/DDBJ databases">
        <title>The complete sequence of chromosome of Isophaera pallida ATCC 43644.</title>
        <authorList>
            <consortium name="US DOE Joint Genome Institute (JGI-PGF)"/>
            <person name="Lucas S."/>
            <person name="Copeland A."/>
            <person name="Lapidus A."/>
            <person name="Bruce D."/>
            <person name="Goodwin L."/>
            <person name="Pitluck S."/>
            <person name="Kyrpides N."/>
            <person name="Mavromatis K."/>
            <person name="Pagani I."/>
            <person name="Ivanova N."/>
            <person name="Saunders E."/>
            <person name="Brettin T."/>
            <person name="Detter J.C."/>
            <person name="Han C."/>
            <person name="Tapia R."/>
            <person name="Land M."/>
            <person name="Hauser L."/>
            <person name="Markowitz V."/>
            <person name="Cheng J.-F."/>
            <person name="Hugenholtz P."/>
            <person name="Woyke T."/>
            <person name="Wu D."/>
            <person name="Eisen J.A."/>
        </authorList>
    </citation>
    <scope>NUCLEOTIDE SEQUENCE</scope>
    <source>
        <strain>ATCC 43644</strain>
    </source>
</reference>
<proteinExistence type="predicted"/>
<feature type="compositionally biased region" description="Basic residues" evidence="1">
    <location>
        <begin position="27"/>
        <end position="36"/>
    </location>
</feature>
<protein>
    <submittedName>
        <fullName evidence="2">Uncharacterized protein</fullName>
    </submittedName>
</protein>
<dbReference type="SUPFAM" id="SSF63446">
    <property type="entry name" value="Type I dockerin domain"/>
    <property type="match status" value="1"/>
</dbReference>
<dbReference type="InterPro" id="IPR018247">
    <property type="entry name" value="EF_Hand_1_Ca_BS"/>
</dbReference>
<dbReference type="KEGG" id="ipa:Isop_3276"/>
<feature type="region of interest" description="Disordered" evidence="1">
    <location>
        <begin position="325"/>
        <end position="420"/>
    </location>
</feature>
<feature type="compositionally biased region" description="Pro residues" evidence="1">
    <location>
        <begin position="330"/>
        <end position="347"/>
    </location>
</feature>
<dbReference type="Gene3D" id="2.60.40.10">
    <property type="entry name" value="Immunoglobulins"/>
    <property type="match status" value="1"/>
</dbReference>
<name>E8R585_ISOPI</name>
<dbReference type="PROSITE" id="PS00018">
    <property type="entry name" value="EF_HAND_1"/>
    <property type="match status" value="1"/>
</dbReference>
<dbReference type="Pfam" id="PF09136">
    <property type="entry name" value="Glucodextran_B"/>
    <property type="match status" value="1"/>
</dbReference>
<dbReference type="InterPro" id="IPR036439">
    <property type="entry name" value="Dockerin_dom_sf"/>
</dbReference>
<dbReference type="InterPro" id="IPR002105">
    <property type="entry name" value="Dockerin_1_rpt"/>
</dbReference>
<dbReference type="eggNOG" id="ENOG5033YPW">
    <property type="taxonomic scope" value="Bacteria"/>
</dbReference>
<dbReference type="GO" id="GO:0004553">
    <property type="term" value="F:hydrolase activity, hydrolyzing O-glycosyl compounds"/>
    <property type="evidence" value="ECO:0007669"/>
    <property type="project" value="InterPro"/>
</dbReference>
<reference evidence="2 3" key="2">
    <citation type="journal article" date="2011" name="Stand. Genomic Sci.">
        <title>Complete genome sequence of Isosphaera pallida type strain (IS1B).</title>
        <authorList>
            <consortium name="US DOE Joint Genome Institute (JGI-PGF)"/>
            <person name="Goker M."/>
            <person name="Cleland D."/>
            <person name="Saunders E."/>
            <person name="Lapidus A."/>
            <person name="Nolan M."/>
            <person name="Lucas S."/>
            <person name="Hammon N."/>
            <person name="Deshpande S."/>
            <person name="Cheng J.F."/>
            <person name="Tapia R."/>
            <person name="Han C."/>
            <person name="Goodwin L."/>
            <person name="Pitluck S."/>
            <person name="Liolios K."/>
            <person name="Pagani I."/>
            <person name="Ivanova N."/>
            <person name="Mavromatis K."/>
            <person name="Pati A."/>
            <person name="Chen A."/>
            <person name="Palaniappan K."/>
            <person name="Land M."/>
            <person name="Hauser L."/>
            <person name="Chang Y.J."/>
            <person name="Jeffries C.D."/>
            <person name="Detter J.C."/>
            <person name="Beck B."/>
            <person name="Woyke T."/>
            <person name="Bristow J."/>
            <person name="Eisen J.A."/>
            <person name="Markowitz V."/>
            <person name="Hugenholtz P."/>
            <person name="Kyrpides N.C."/>
            <person name="Klenk H.P."/>
        </authorList>
    </citation>
    <scope>NUCLEOTIDE SEQUENCE [LARGE SCALE GENOMIC DNA]</scope>
    <source>
        <strain evidence="3">ATCC 43644 / DSM 9630 / IS1B</strain>
    </source>
</reference>
<dbReference type="Pfam" id="PF00404">
    <property type="entry name" value="Dockerin_1"/>
    <property type="match status" value="1"/>
</dbReference>
<organism evidence="2 3">
    <name type="scientific">Isosphaera pallida (strain ATCC 43644 / DSM 9630 / IS1B)</name>
    <dbReference type="NCBI Taxonomy" id="575540"/>
    <lineage>
        <taxon>Bacteria</taxon>
        <taxon>Pseudomonadati</taxon>
        <taxon>Planctomycetota</taxon>
        <taxon>Planctomycetia</taxon>
        <taxon>Isosphaerales</taxon>
        <taxon>Isosphaeraceae</taxon>
        <taxon>Isosphaera</taxon>
    </lineage>
</organism>
<evidence type="ECO:0000313" key="3">
    <source>
        <dbReference type="Proteomes" id="UP000008631"/>
    </source>
</evidence>
<keyword evidence="3" id="KW-1185">Reference proteome</keyword>
<evidence type="ECO:0000256" key="1">
    <source>
        <dbReference type="SAM" id="MobiDB-lite"/>
    </source>
</evidence>
<dbReference type="AlphaFoldDB" id="E8R585"/>
<sequence length="420" mass="45349">MTDATSPRGESSDRSESSPPPTDTHARARRRVRRGRPQMESLEQRALLTTTPGVGNNFALVARPVENPGEVVEVPFTIDRTSFSSPGRSMVIGIDVIDHGVSRLNPMVQEVRDETGRSLPKLNAEADRASLVQINLPRAGDRAQFHAQVAGREAGTGSTLTGFYLPGDANGDRKVDPQDARLVRTILGARRGDPTYLFDADADRNGVIDQNDLRLTQLNHGARTGISPVISANLAEGQDRDADRIVATRQVTFAGQASVGAVITFTEENGKFEPVEVTVGRDGTYEAVLTLAEGENQINVTATDPFGQTFNGKLAPVTFDPQAVEREPVPSNPVLPTPQPAPTPGQPSRPVNRPNLPTRPTLGTRPIPPNQVRGERPLAPTPPNRPNVNRSTPGERVRPSLAVTQTQRENPVRPNLPNAR</sequence>
<dbReference type="GO" id="GO:0000272">
    <property type="term" value="P:polysaccharide catabolic process"/>
    <property type="evidence" value="ECO:0007669"/>
    <property type="project" value="InterPro"/>
</dbReference>
<dbReference type="InParanoid" id="E8R585"/>
<gene>
    <name evidence="2" type="ordered locus">Isop_3276</name>
</gene>
<dbReference type="Proteomes" id="UP000008631">
    <property type="component" value="Chromosome"/>
</dbReference>
<feature type="region of interest" description="Disordered" evidence="1">
    <location>
        <begin position="1"/>
        <end position="40"/>
    </location>
</feature>
<evidence type="ECO:0000313" key="2">
    <source>
        <dbReference type="EMBL" id="ADV63838.1"/>
    </source>
</evidence>
<dbReference type="Gene3D" id="1.10.1330.10">
    <property type="entry name" value="Dockerin domain"/>
    <property type="match status" value="1"/>
</dbReference>
<dbReference type="HOGENOM" id="CLU_653418_0_0_0"/>
<dbReference type="InterPro" id="IPR013783">
    <property type="entry name" value="Ig-like_fold"/>
</dbReference>